<dbReference type="OrthoDB" id="10261637at2759"/>
<comment type="similarity">
    <text evidence="1">Belongs to the isocitrate and isopropylmalate dehydrogenases family.</text>
</comment>
<gene>
    <name evidence="4" type="ORF">MELIAE_LOCUS275</name>
</gene>
<dbReference type="GO" id="GO:0005739">
    <property type="term" value="C:mitochondrion"/>
    <property type="evidence" value="ECO:0007669"/>
    <property type="project" value="TreeGrafter"/>
</dbReference>
<dbReference type="Proteomes" id="UP001154078">
    <property type="component" value="Chromosome 1"/>
</dbReference>
<sequence length="379" mass="42626">MSWLYRSAKTLSRLTKLMARYKSDFQIQQALQSKEEKSLPLSLYGGIYTVAMVPGGGSGPQLMKYVEEVITASGAPITFEVVNMFEESSDQDLDDAIVAVKRNRVALKGKIQTQGDNIKSTQRDAKMMIVLDLYVNVLHAQSLLKIRPEHDADIIVVTQNTEGEYTNLEHQNVKGVVESMKICTRGNSEKAARYAFECARKESRRKVTTVHKAQVYQLSDGLFLETAQKVSKEYPDIEHDDLQIDTTCKNLVQNPKQFDVILTTNLYGDVISNIVCGLLKGPGFLCSKNYGDSCAVFEAVDRHDNPDETRISPIALLNAAVEMLNHFGHFKHVDQIREAIFKTICQDEIKTPDMGGVNSTLEVVERIIERVKGMDTRRW</sequence>
<evidence type="ECO:0000259" key="3">
    <source>
        <dbReference type="SMART" id="SM01329"/>
    </source>
</evidence>
<name>A0A9P0AQU0_BRAAE</name>
<proteinExistence type="inferred from homology"/>
<dbReference type="GO" id="GO:0006102">
    <property type="term" value="P:isocitrate metabolic process"/>
    <property type="evidence" value="ECO:0007669"/>
    <property type="project" value="TreeGrafter"/>
</dbReference>
<evidence type="ECO:0000256" key="2">
    <source>
        <dbReference type="ARBA" id="ARBA00022532"/>
    </source>
</evidence>
<dbReference type="InterPro" id="IPR024084">
    <property type="entry name" value="IsoPropMal-DH-like_dom"/>
</dbReference>
<dbReference type="EMBL" id="OV121132">
    <property type="protein sequence ID" value="CAH0546016.1"/>
    <property type="molecule type" value="Genomic_DNA"/>
</dbReference>
<reference evidence="4" key="1">
    <citation type="submission" date="2021-12" db="EMBL/GenBank/DDBJ databases">
        <authorList>
            <person name="King R."/>
        </authorList>
    </citation>
    <scope>NUCLEOTIDE SEQUENCE</scope>
</reference>
<feature type="domain" description="Isopropylmalate dehydrogenase-like" evidence="3">
    <location>
        <begin position="49"/>
        <end position="367"/>
    </location>
</feature>
<dbReference type="SUPFAM" id="SSF53659">
    <property type="entry name" value="Isocitrate/Isopropylmalate dehydrogenase-like"/>
    <property type="match status" value="1"/>
</dbReference>
<evidence type="ECO:0000313" key="4">
    <source>
        <dbReference type="EMBL" id="CAH0546016.1"/>
    </source>
</evidence>
<evidence type="ECO:0000256" key="1">
    <source>
        <dbReference type="ARBA" id="ARBA00007769"/>
    </source>
</evidence>
<protein>
    <recommendedName>
        <fullName evidence="3">Isopropylmalate dehydrogenase-like domain-containing protein</fullName>
    </recommendedName>
</protein>
<organism evidence="4 5">
    <name type="scientific">Brassicogethes aeneus</name>
    <name type="common">Rape pollen beetle</name>
    <name type="synonym">Meligethes aeneus</name>
    <dbReference type="NCBI Taxonomy" id="1431903"/>
    <lineage>
        <taxon>Eukaryota</taxon>
        <taxon>Metazoa</taxon>
        <taxon>Ecdysozoa</taxon>
        <taxon>Arthropoda</taxon>
        <taxon>Hexapoda</taxon>
        <taxon>Insecta</taxon>
        <taxon>Pterygota</taxon>
        <taxon>Neoptera</taxon>
        <taxon>Endopterygota</taxon>
        <taxon>Coleoptera</taxon>
        <taxon>Polyphaga</taxon>
        <taxon>Cucujiformia</taxon>
        <taxon>Nitidulidae</taxon>
        <taxon>Meligethinae</taxon>
        <taxon>Brassicogethes</taxon>
    </lineage>
</organism>
<dbReference type="PANTHER" id="PTHR11835:SF60">
    <property type="entry name" value="ISOCITRATE DEHYDROGENASE [NAD] SUBUNIT, MITOCHONDRIAL"/>
    <property type="match status" value="1"/>
</dbReference>
<dbReference type="SMART" id="SM01329">
    <property type="entry name" value="Iso_dh"/>
    <property type="match status" value="1"/>
</dbReference>
<dbReference type="PANTHER" id="PTHR11835">
    <property type="entry name" value="DECARBOXYLATING DEHYDROGENASES-ISOCITRATE, ISOPROPYLMALATE, TARTRATE"/>
    <property type="match status" value="1"/>
</dbReference>
<keyword evidence="5" id="KW-1185">Reference proteome</keyword>
<keyword evidence="2" id="KW-0816">Tricarboxylic acid cycle</keyword>
<evidence type="ECO:0000313" key="5">
    <source>
        <dbReference type="Proteomes" id="UP001154078"/>
    </source>
</evidence>
<dbReference type="AlphaFoldDB" id="A0A9P0AQU0"/>
<dbReference type="Pfam" id="PF00180">
    <property type="entry name" value="Iso_dh"/>
    <property type="match status" value="1"/>
</dbReference>
<accession>A0A9P0AQU0</accession>
<dbReference type="Gene3D" id="3.40.718.10">
    <property type="entry name" value="Isopropylmalate Dehydrogenase"/>
    <property type="match status" value="1"/>
</dbReference>
<dbReference type="GO" id="GO:0006099">
    <property type="term" value="P:tricarboxylic acid cycle"/>
    <property type="evidence" value="ECO:0007669"/>
    <property type="project" value="UniProtKB-KW"/>
</dbReference>